<evidence type="ECO:0000313" key="4">
    <source>
        <dbReference type="Proteomes" id="UP000179251"/>
    </source>
</evidence>
<sequence length="297" mass="32908">MIPLEIKDYLNKALKEGWALPHFNVSDAVTLRGICETAKELKSPLMIGTSEGERNFIGLRQAVAMARAYHEEYNLSIFLNADHHRSVSAAQEAINAGYDSVHIDLSAAQLEENIKSTKEVVEYARQMSNVKGQMSKISVEGEVGYLVTESSKIYKEVIEIPPESLTRPEEAARFVKETGVNRFAPAVGNLHGISANAPKLDFERIKAIRKAIGNEVALVLHGGSGIPDDQIREAIKCGINNVHINTELRVAYAEALRKFLAEHPDETTPYKFFASVIEAVRQKTAEKIILFGSVHRI</sequence>
<dbReference type="Gene3D" id="3.20.20.70">
    <property type="entry name" value="Aldolase class I"/>
    <property type="match status" value="1"/>
</dbReference>
<gene>
    <name evidence="3" type="ORF">A2834_02055</name>
</gene>
<evidence type="ECO:0000256" key="1">
    <source>
        <dbReference type="PIRSR" id="PIRSR001359-1"/>
    </source>
</evidence>
<protein>
    <recommendedName>
        <fullName evidence="5">Tagatose-bisphosphate aldolase</fullName>
    </recommendedName>
</protein>
<dbReference type="Pfam" id="PF01116">
    <property type="entry name" value="F_bP_aldolase"/>
    <property type="match status" value="1"/>
</dbReference>
<dbReference type="SUPFAM" id="SSF51569">
    <property type="entry name" value="Aldolase"/>
    <property type="match status" value="1"/>
</dbReference>
<organism evidence="3 4">
    <name type="scientific">Candidatus Giovannonibacteria bacterium RIFCSPHIGHO2_01_FULL_45_23</name>
    <dbReference type="NCBI Taxonomy" id="1798325"/>
    <lineage>
        <taxon>Bacteria</taxon>
        <taxon>Candidatus Giovannoniibacteriota</taxon>
    </lineage>
</organism>
<keyword evidence="2" id="KW-0479">Metal-binding</keyword>
<dbReference type="PIRSF" id="PIRSF001359">
    <property type="entry name" value="F_bP_aldolase_II"/>
    <property type="match status" value="1"/>
</dbReference>
<dbReference type="PANTHER" id="PTHR30304">
    <property type="entry name" value="D-TAGATOSE-1,6-BISPHOSPHATE ALDOLASE"/>
    <property type="match status" value="1"/>
</dbReference>
<feature type="binding site" evidence="2">
    <location>
        <position position="191"/>
    </location>
    <ligand>
        <name>Zn(2+)</name>
        <dbReference type="ChEBI" id="CHEBI:29105"/>
        <label>1</label>
        <note>catalytic</note>
    </ligand>
</feature>
<evidence type="ECO:0008006" key="5">
    <source>
        <dbReference type="Google" id="ProtNLM"/>
    </source>
</evidence>
<feature type="binding site" evidence="2">
    <location>
        <position position="104"/>
    </location>
    <ligand>
        <name>Zn(2+)</name>
        <dbReference type="ChEBI" id="CHEBI:29105"/>
        <label>2</label>
    </ligand>
</feature>
<dbReference type="CDD" id="cd00947">
    <property type="entry name" value="TBP_aldolase_IIB"/>
    <property type="match status" value="1"/>
</dbReference>
<dbReference type="InterPro" id="IPR013785">
    <property type="entry name" value="Aldolase_TIM"/>
</dbReference>
<feature type="binding site" evidence="2">
    <location>
        <position position="221"/>
    </location>
    <ligand>
        <name>Zn(2+)</name>
        <dbReference type="ChEBI" id="CHEBI:29105"/>
        <label>1</label>
        <note>catalytic</note>
    </ligand>
</feature>
<reference evidence="3 4" key="1">
    <citation type="journal article" date="2016" name="Nat. Commun.">
        <title>Thousands of microbial genomes shed light on interconnected biogeochemical processes in an aquifer system.</title>
        <authorList>
            <person name="Anantharaman K."/>
            <person name="Brown C.T."/>
            <person name="Hug L.A."/>
            <person name="Sharon I."/>
            <person name="Castelle C.J."/>
            <person name="Probst A.J."/>
            <person name="Thomas B.C."/>
            <person name="Singh A."/>
            <person name="Wilkins M.J."/>
            <person name="Karaoz U."/>
            <person name="Brodie E.L."/>
            <person name="Williams K.H."/>
            <person name="Hubbard S.S."/>
            <person name="Banfield J.F."/>
        </authorList>
    </citation>
    <scope>NUCLEOTIDE SEQUENCE [LARGE SCALE GENOMIC DNA]</scope>
</reference>
<feature type="binding site" evidence="2">
    <location>
        <position position="83"/>
    </location>
    <ligand>
        <name>Zn(2+)</name>
        <dbReference type="ChEBI" id="CHEBI:29105"/>
        <label>1</label>
        <note>catalytic</note>
    </ligand>
</feature>
<name>A0A1F5VF67_9BACT</name>
<dbReference type="GO" id="GO:0008270">
    <property type="term" value="F:zinc ion binding"/>
    <property type="evidence" value="ECO:0007669"/>
    <property type="project" value="InterPro"/>
</dbReference>
<dbReference type="Proteomes" id="UP000179251">
    <property type="component" value="Unassembled WGS sequence"/>
</dbReference>
<dbReference type="EMBL" id="MFHD01000023">
    <property type="protein sequence ID" value="OGF62089.1"/>
    <property type="molecule type" value="Genomic_DNA"/>
</dbReference>
<accession>A0A1F5VF67</accession>
<feature type="binding site" evidence="2">
    <location>
        <position position="142"/>
    </location>
    <ligand>
        <name>Zn(2+)</name>
        <dbReference type="ChEBI" id="CHEBI:29105"/>
        <label>2</label>
    </ligand>
</feature>
<dbReference type="InterPro" id="IPR050246">
    <property type="entry name" value="Class_II_FBP_aldolase"/>
</dbReference>
<dbReference type="GO" id="GO:0016832">
    <property type="term" value="F:aldehyde-lyase activity"/>
    <property type="evidence" value="ECO:0007669"/>
    <property type="project" value="InterPro"/>
</dbReference>
<dbReference type="GO" id="GO:0005975">
    <property type="term" value="P:carbohydrate metabolic process"/>
    <property type="evidence" value="ECO:0007669"/>
    <property type="project" value="InterPro"/>
</dbReference>
<feature type="active site" description="Proton donor" evidence="1">
    <location>
        <position position="82"/>
    </location>
</feature>
<evidence type="ECO:0000256" key="2">
    <source>
        <dbReference type="PIRSR" id="PIRSR001359-3"/>
    </source>
</evidence>
<keyword evidence="2" id="KW-0862">Zinc</keyword>
<evidence type="ECO:0000313" key="3">
    <source>
        <dbReference type="EMBL" id="OGF62089.1"/>
    </source>
</evidence>
<dbReference type="InterPro" id="IPR000771">
    <property type="entry name" value="FBA_II"/>
</dbReference>
<proteinExistence type="predicted"/>
<dbReference type="STRING" id="1798325.A2834_02055"/>
<comment type="caution">
    <text evidence="3">The sequence shown here is derived from an EMBL/GenBank/DDBJ whole genome shotgun (WGS) entry which is preliminary data.</text>
</comment>
<comment type="cofactor">
    <cofactor evidence="2">
        <name>Zn(2+)</name>
        <dbReference type="ChEBI" id="CHEBI:29105"/>
    </cofactor>
    <text evidence="2">Binds 2 Zn(2+) ions per subunit. One is catalytic and the other provides a structural contribution.</text>
</comment>
<dbReference type="NCBIfam" id="TIGR00167">
    <property type="entry name" value="cbbA"/>
    <property type="match status" value="1"/>
</dbReference>
<dbReference type="PANTHER" id="PTHR30304:SF0">
    <property type="entry name" value="D-TAGATOSE-1,6-BISPHOSPHATE ALDOLASE SUBUNIT GATY-RELATED"/>
    <property type="match status" value="1"/>
</dbReference>
<dbReference type="AlphaFoldDB" id="A0A1F5VF67"/>